<dbReference type="RefSeq" id="WP_075370248.1">
    <property type="nucleotide sequence ID" value="NZ_MSDQ01000041.1"/>
</dbReference>
<dbReference type="Gene3D" id="2.40.160.20">
    <property type="match status" value="1"/>
</dbReference>
<dbReference type="Pfam" id="PF13505">
    <property type="entry name" value="OMP_b-brl"/>
    <property type="match status" value="1"/>
</dbReference>
<proteinExistence type="predicted"/>
<evidence type="ECO:0000259" key="3">
    <source>
        <dbReference type="Pfam" id="PF13505"/>
    </source>
</evidence>
<feature type="chain" id="PRO_5012728702" evidence="2">
    <location>
        <begin position="26"/>
        <end position="200"/>
    </location>
</feature>
<dbReference type="EMBL" id="MSDQ01000041">
    <property type="protein sequence ID" value="OLO10177.1"/>
    <property type="molecule type" value="Genomic_DNA"/>
</dbReference>
<accession>A0A1Q8T929</accession>
<keyword evidence="5" id="KW-1185">Reference proteome</keyword>
<dbReference type="Proteomes" id="UP000186806">
    <property type="component" value="Unassembled WGS sequence"/>
</dbReference>
<dbReference type="InterPro" id="IPR011250">
    <property type="entry name" value="OMP/PagP_B-barrel"/>
</dbReference>
<dbReference type="AlphaFoldDB" id="A0A1Q8T929"/>
<protein>
    <submittedName>
        <fullName evidence="4">Cell envelope biogenesis protein OmpA</fullName>
    </submittedName>
</protein>
<dbReference type="SUPFAM" id="SSF56925">
    <property type="entry name" value="OMPA-like"/>
    <property type="match status" value="1"/>
</dbReference>
<evidence type="ECO:0000256" key="2">
    <source>
        <dbReference type="SAM" id="SignalP"/>
    </source>
</evidence>
<evidence type="ECO:0000313" key="4">
    <source>
        <dbReference type="EMBL" id="OLO10177.1"/>
    </source>
</evidence>
<feature type="domain" description="Outer membrane protein beta-barrel" evidence="3">
    <location>
        <begin position="15"/>
        <end position="200"/>
    </location>
</feature>
<sequence>MKLKALITASVATSSLLVLAPNAMAAPSPEGLYFGVGTGFSSLENDDDDVDDFIESGSEDFDVDDDDNSFKGFVGYNFNRYFATEAFYADLGRVELKGNDTANTDLESEAYGVSLVGKLPITNWFELFAKAGMAKWETDIDGNLGGASTDLKDNDGVDPVYGAGAQFNFTPFLVRAEYERYDFDSDYQVDSFSASVGWQF</sequence>
<feature type="signal peptide" evidence="2">
    <location>
        <begin position="1"/>
        <end position="25"/>
    </location>
</feature>
<name>A0A1Q8T929_9GAMM</name>
<comment type="caution">
    <text evidence="4">The sequence shown here is derived from an EMBL/GenBank/DDBJ whole genome shotgun (WGS) entry which is preliminary data.</text>
</comment>
<gene>
    <name evidence="4" type="ORF">BTW10_15905</name>
</gene>
<keyword evidence="1 2" id="KW-0732">Signal</keyword>
<evidence type="ECO:0000313" key="5">
    <source>
        <dbReference type="Proteomes" id="UP000186806"/>
    </source>
</evidence>
<reference evidence="4 5" key="1">
    <citation type="submission" date="2016-12" db="EMBL/GenBank/DDBJ databases">
        <title>Draft genome sequences of strains Salinicola socius SMB35, Salinicola sp. MH3R3-1 and Chromohalobacter sp. SMB17 from the Verkhnekamsk potash mining region of Russia.</title>
        <authorList>
            <person name="Mavrodi D.V."/>
            <person name="Olsson B.E."/>
            <person name="Korsakova E.S."/>
            <person name="Pyankova A."/>
            <person name="Mavrodi O.V."/>
            <person name="Plotnikova E.G."/>
        </authorList>
    </citation>
    <scope>NUCLEOTIDE SEQUENCE [LARGE SCALE GENOMIC DNA]</scope>
    <source>
        <strain evidence="4 5">SMB17</strain>
    </source>
</reference>
<organism evidence="4 5">
    <name type="scientific">Chromohalobacter japonicus</name>
    <dbReference type="NCBI Taxonomy" id="223900"/>
    <lineage>
        <taxon>Bacteria</taxon>
        <taxon>Pseudomonadati</taxon>
        <taxon>Pseudomonadota</taxon>
        <taxon>Gammaproteobacteria</taxon>
        <taxon>Oceanospirillales</taxon>
        <taxon>Halomonadaceae</taxon>
        <taxon>Chromohalobacter</taxon>
    </lineage>
</organism>
<evidence type="ECO:0000256" key="1">
    <source>
        <dbReference type="ARBA" id="ARBA00022729"/>
    </source>
</evidence>
<dbReference type="InterPro" id="IPR027385">
    <property type="entry name" value="Beta-barrel_OMP"/>
</dbReference>
<dbReference type="STRING" id="223900.GCA_000821045_01221"/>